<keyword evidence="3" id="KW-1185">Reference proteome</keyword>
<evidence type="ECO:0000313" key="3">
    <source>
        <dbReference type="Proteomes" id="UP000723463"/>
    </source>
</evidence>
<name>A0A9P6K0Q8_9FUNG</name>
<dbReference type="AlphaFoldDB" id="A0A9P6K0Q8"/>
<organism evidence="2 3">
    <name type="scientific">Mortierella hygrophila</name>
    <dbReference type="NCBI Taxonomy" id="979708"/>
    <lineage>
        <taxon>Eukaryota</taxon>
        <taxon>Fungi</taxon>
        <taxon>Fungi incertae sedis</taxon>
        <taxon>Mucoromycota</taxon>
        <taxon>Mortierellomycotina</taxon>
        <taxon>Mortierellomycetes</taxon>
        <taxon>Mortierellales</taxon>
        <taxon>Mortierellaceae</taxon>
        <taxon>Mortierella</taxon>
    </lineage>
</organism>
<accession>A0A9P6K0Q8</accession>
<dbReference type="EMBL" id="JAAAXW010000184">
    <property type="protein sequence ID" value="KAF9540901.1"/>
    <property type="molecule type" value="Genomic_DNA"/>
</dbReference>
<keyword evidence="1" id="KW-0175">Coiled coil</keyword>
<dbReference type="Proteomes" id="UP000723463">
    <property type="component" value="Unassembled WGS sequence"/>
</dbReference>
<comment type="caution">
    <text evidence="2">The sequence shown here is derived from an EMBL/GenBank/DDBJ whole genome shotgun (WGS) entry which is preliminary data.</text>
</comment>
<proteinExistence type="predicted"/>
<protein>
    <submittedName>
        <fullName evidence="2">Uncharacterized protein</fullName>
    </submittedName>
</protein>
<feature type="coiled-coil region" evidence="1">
    <location>
        <begin position="64"/>
        <end position="97"/>
    </location>
</feature>
<reference evidence="2" key="1">
    <citation type="journal article" date="2020" name="Fungal Divers.">
        <title>Resolving the Mortierellaceae phylogeny through synthesis of multi-gene phylogenetics and phylogenomics.</title>
        <authorList>
            <person name="Vandepol N."/>
            <person name="Liber J."/>
            <person name="Desiro A."/>
            <person name="Na H."/>
            <person name="Kennedy M."/>
            <person name="Barry K."/>
            <person name="Grigoriev I.V."/>
            <person name="Miller A.N."/>
            <person name="O'Donnell K."/>
            <person name="Stajich J.E."/>
            <person name="Bonito G."/>
        </authorList>
    </citation>
    <scope>NUCLEOTIDE SEQUENCE</scope>
    <source>
        <strain evidence="2">NRRL 2591</strain>
    </source>
</reference>
<sequence length="168" mass="19073">MLSTGPVGTFCRASNKRFHLLCLAKAQLSGFPLPSLSVSLHLDAIQNTFNAEYISNVTWVSEGLEVFRCQIADLQRLNQLIEEESSKEEQRVREENQYTVDGNEYRDYGGVIRNTLHLSLASGLDRLSTLKNLQVFEFEIADLLELECIAEHRPMLRAKPGIQKDRFG</sequence>
<evidence type="ECO:0000313" key="2">
    <source>
        <dbReference type="EMBL" id="KAF9540901.1"/>
    </source>
</evidence>
<gene>
    <name evidence="2" type="ORF">EC957_003648</name>
</gene>
<evidence type="ECO:0000256" key="1">
    <source>
        <dbReference type="SAM" id="Coils"/>
    </source>
</evidence>